<dbReference type="Proteomes" id="UP001295469">
    <property type="component" value="Chromosome A05"/>
</dbReference>
<gene>
    <name evidence="1" type="ORF">DARMORV10_A05P31740.1</name>
</gene>
<dbReference type="EMBL" id="HG994359">
    <property type="protein sequence ID" value="CAF2100709.1"/>
    <property type="molecule type" value="Genomic_DNA"/>
</dbReference>
<protein>
    <submittedName>
        <fullName evidence="1">(rape) hypothetical protein</fullName>
    </submittedName>
</protein>
<name>A0A816TXC6_BRANA</name>
<reference evidence="1" key="1">
    <citation type="submission" date="2021-01" db="EMBL/GenBank/DDBJ databases">
        <authorList>
            <consortium name="Genoscope - CEA"/>
            <person name="William W."/>
        </authorList>
    </citation>
    <scope>NUCLEOTIDE SEQUENCE</scope>
</reference>
<proteinExistence type="predicted"/>
<sequence length="73" mass="8655">MFAQKYHWSIGVNERMKKAFIGKAKIRLLDMVSNWKDDWIVKGYEQGKPTELTTAVWFGFFHIQDLVGFKFII</sequence>
<dbReference type="AlphaFoldDB" id="A0A816TXC6"/>
<evidence type="ECO:0000313" key="1">
    <source>
        <dbReference type="EMBL" id="CAF2100709.1"/>
    </source>
</evidence>
<organism evidence="1">
    <name type="scientific">Brassica napus</name>
    <name type="common">Rape</name>
    <dbReference type="NCBI Taxonomy" id="3708"/>
    <lineage>
        <taxon>Eukaryota</taxon>
        <taxon>Viridiplantae</taxon>
        <taxon>Streptophyta</taxon>
        <taxon>Embryophyta</taxon>
        <taxon>Tracheophyta</taxon>
        <taxon>Spermatophyta</taxon>
        <taxon>Magnoliopsida</taxon>
        <taxon>eudicotyledons</taxon>
        <taxon>Gunneridae</taxon>
        <taxon>Pentapetalae</taxon>
        <taxon>rosids</taxon>
        <taxon>malvids</taxon>
        <taxon>Brassicales</taxon>
        <taxon>Brassicaceae</taxon>
        <taxon>Brassiceae</taxon>
        <taxon>Brassica</taxon>
    </lineage>
</organism>
<accession>A0A816TXC6</accession>